<sequence length="112" mass="12374">MSHENSVNKAKLGTYVQTCQFVLTWHNCPPIQASRMDMTACLSLSLLTGLAGIVVDTSCSRFPFTSDEMLPQQSWPWLRMSSLFSATATPETITHKKARSHGRFGPAGRSNL</sequence>
<gene>
    <name evidence="2" type="ORF">HUJ06_023740</name>
</gene>
<keyword evidence="3" id="KW-1185">Reference proteome</keyword>
<evidence type="ECO:0000256" key="1">
    <source>
        <dbReference type="SAM" id="MobiDB-lite"/>
    </source>
</evidence>
<feature type="region of interest" description="Disordered" evidence="1">
    <location>
        <begin position="91"/>
        <end position="112"/>
    </location>
</feature>
<dbReference type="EMBL" id="DUZY01000001">
    <property type="protein sequence ID" value="DAD22277.1"/>
    <property type="molecule type" value="Genomic_DNA"/>
</dbReference>
<reference evidence="2 3" key="1">
    <citation type="journal article" date="2020" name="Mol. Biol. Evol.">
        <title>Distinct Expression and Methylation Patterns for Genes with Different Fates following a Single Whole-Genome Duplication in Flowering Plants.</title>
        <authorList>
            <person name="Shi T."/>
            <person name="Rahmani R.S."/>
            <person name="Gugger P.F."/>
            <person name="Wang M."/>
            <person name="Li H."/>
            <person name="Zhang Y."/>
            <person name="Li Z."/>
            <person name="Wang Q."/>
            <person name="Van de Peer Y."/>
            <person name="Marchal K."/>
            <person name="Chen J."/>
        </authorList>
    </citation>
    <scope>NUCLEOTIDE SEQUENCE [LARGE SCALE GENOMIC DNA]</scope>
    <source>
        <tissue evidence="2">Leaf</tissue>
    </source>
</reference>
<comment type="caution">
    <text evidence="2">The sequence shown here is derived from an EMBL/GenBank/DDBJ whole genome shotgun (WGS) entry which is preliminary data.</text>
</comment>
<evidence type="ECO:0000313" key="3">
    <source>
        <dbReference type="Proteomes" id="UP000607653"/>
    </source>
</evidence>
<dbReference type="Proteomes" id="UP000607653">
    <property type="component" value="Unassembled WGS sequence"/>
</dbReference>
<accession>A0A822XPP2</accession>
<protein>
    <submittedName>
        <fullName evidence="2">Uncharacterized protein</fullName>
    </submittedName>
</protein>
<name>A0A822XPP2_NELNU</name>
<proteinExistence type="predicted"/>
<evidence type="ECO:0000313" key="2">
    <source>
        <dbReference type="EMBL" id="DAD22277.1"/>
    </source>
</evidence>
<dbReference type="AlphaFoldDB" id="A0A822XPP2"/>
<organism evidence="2 3">
    <name type="scientific">Nelumbo nucifera</name>
    <name type="common">Sacred lotus</name>
    <dbReference type="NCBI Taxonomy" id="4432"/>
    <lineage>
        <taxon>Eukaryota</taxon>
        <taxon>Viridiplantae</taxon>
        <taxon>Streptophyta</taxon>
        <taxon>Embryophyta</taxon>
        <taxon>Tracheophyta</taxon>
        <taxon>Spermatophyta</taxon>
        <taxon>Magnoliopsida</taxon>
        <taxon>Proteales</taxon>
        <taxon>Nelumbonaceae</taxon>
        <taxon>Nelumbo</taxon>
    </lineage>
</organism>